<reference evidence="1" key="1">
    <citation type="submission" date="2014-11" db="EMBL/GenBank/DDBJ databases">
        <authorList>
            <person name="Amaro Gonzalez C."/>
        </authorList>
    </citation>
    <scope>NUCLEOTIDE SEQUENCE</scope>
</reference>
<evidence type="ECO:0000313" key="1">
    <source>
        <dbReference type="EMBL" id="JAI03472.1"/>
    </source>
</evidence>
<sequence length="56" mass="6228">MTDRTLVTIEKMKHPPLLSPRAAVCRGDKAVCYSSPDNRPRPLAPMAIGRPLLSLW</sequence>
<reference evidence="1" key="2">
    <citation type="journal article" date="2015" name="Fish Shellfish Immunol.">
        <title>Early steps in the European eel (Anguilla anguilla)-Vibrio vulnificus interaction in the gills: Role of the RtxA13 toxin.</title>
        <authorList>
            <person name="Callol A."/>
            <person name="Pajuelo D."/>
            <person name="Ebbesson L."/>
            <person name="Teles M."/>
            <person name="MacKenzie S."/>
            <person name="Amaro C."/>
        </authorList>
    </citation>
    <scope>NUCLEOTIDE SEQUENCE</scope>
</reference>
<proteinExistence type="predicted"/>
<dbReference type="AlphaFoldDB" id="A0A0E9XM16"/>
<dbReference type="EMBL" id="GBXM01005106">
    <property type="protein sequence ID" value="JAI03472.1"/>
    <property type="molecule type" value="Transcribed_RNA"/>
</dbReference>
<organism evidence="1">
    <name type="scientific">Anguilla anguilla</name>
    <name type="common">European freshwater eel</name>
    <name type="synonym">Muraena anguilla</name>
    <dbReference type="NCBI Taxonomy" id="7936"/>
    <lineage>
        <taxon>Eukaryota</taxon>
        <taxon>Metazoa</taxon>
        <taxon>Chordata</taxon>
        <taxon>Craniata</taxon>
        <taxon>Vertebrata</taxon>
        <taxon>Euteleostomi</taxon>
        <taxon>Actinopterygii</taxon>
        <taxon>Neopterygii</taxon>
        <taxon>Teleostei</taxon>
        <taxon>Anguilliformes</taxon>
        <taxon>Anguillidae</taxon>
        <taxon>Anguilla</taxon>
    </lineage>
</organism>
<protein>
    <submittedName>
        <fullName evidence="1">Uncharacterized protein</fullName>
    </submittedName>
</protein>
<accession>A0A0E9XM16</accession>
<name>A0A0E9XM16_ANGAN</name>